<keyword evidence="2" id="KW-1185">Reference proteome</keyword>
<gene>
    <name evidence="1" type="ORF">F383_36925</name>
</gene>
<dbReference type="AlphaFoldDB" id="A0A0B0MEJ6"/>
<name>A0A0B0MEJ6_GOSAR</name>
<dbReference type="EMBL" id="JRRC01018863">
    <property type="protein sequence ID" value="KHF97833.1"/>
    <property type="molecule type" value="Genomic_DNA"/>
</dbReference>
<protein>
    <submittedName>
        <fullName evidence="1">Uncharacterized protein</fullName>
    </submittedName>
</protein>
<dbReference type="Proteomes" id="UP000032142">
    <property type="component" value="Unassembled WGS sequence"/>
</dbReference>
<comment type="caution">
    <text evidence="1">The sequence shown here is derived from an EMBL/GenBank/DDBJ whole genome shotgun (WGS) entry which is preliminary data.</text>
</comment>
<proteinExistence type="predicted"/>
<organism evidence="1 2">
    <name type="scientific">Gossypium arboreum</name>
    <name type="common">Tree cotton</name>
    <name type="synonym">Gossypium nanking</name>
    <dbReference type="NCBI Taxonomy" id="29729"/>
    <lineage>
        <taxon>Eukaryota</taxon>
        <taxon>Viridiplantae</taxon>
        <taxon>Streptophyta</taxon>
        <taxon>Embryophyta</taxon>
        <taxon>Tracheophyta</taxon>
        <taxon>Spermatophyta</taxon>
        <taxon>Magnoliopsida</taxon>
        <taxon>eudicotyledons</taxon>
        <taxon>Gunneridae</taxon>
        <taxon>Pentapetalae</taxon>
        <taxon>rosids</taxon>
        <taxon>malvids</taxon>
        <taxon>Malvales</taxon>
        <taxon>Malvaceae</taxon>
        <taxon>Malvoideae</taxon>
        <taxon>Gossypium</taxon>
    </lineage>
</organism>
<reference evidence="2" key="1">
    <citation type="submission" date="2014-09" db="EMBL/GenBank/DDBJ databases">
        <authorList>
            <person name="Mudge J."/>
            <person name="Ramaraj T."/>
            <person name="Lindquist I.E."/>
            <person name="Bharti A.K."/>
            <person name="Sundararajan A."/>
            <person name="Cameron C.T."/>
            <person name="Woodward J.E."/>
            <person name="May G.D."/>
            <person name="Brubaker C."/>
            <person name="Broadhvest J."/>
            <person name="Wilkins T.A."/>
        </authorList>
    </citation>
    <scope>NUCLEOTIDE SEQUENCE</scope>
    <source>
        <strain evidence="2">cv. AKA8401</strain>
    </source>
</reference>
<accession>A0A0B0MEJ6</accession>
<sequence length="36" mass="4451">MLAHVNFEPCFFFTWKNPIFRVSNHSKVYKYILEED</sequence>
<evidence type="ECO:0000313" key="1">
    <source>
        <dbReference type="EMBL" id="KHF97833.1"/>
    </source>
</evidence>
<evidence type="ECO:0000313" key="2">
    <source>
        <dbReference type="Proteomes" id="UP000032142"/>
    </source>
</evidence>